<dbReference type="AlphaFoldDB" id="A0A397GC77"/>
<proteinExistence type="predicted"/>
<evidence type="ECO:0000313" key="2">
    <source>
        <dbReference type="Proteomes" id="UP000215305"/>
    </source>
</evidence>
<name>A0A397GC77_ASPTH</name>
<protein>
    <submittedName>
        <fullName evidence="1">Uncharacterized protein</fullName>
    </submittedName>
</protein>
<sequence length="87" mass="9805">MSLKGASLGNRAIQKIRRVFARFGVRGRMLDVVEQTLHDVLDKEPPSPDTWPDGLPLQFPIPSPWGPSVFFIPQTRITLAKRPKTLI</sequence>
<comment type="caution">
    <text evidence="1">The sequence shown here is derived from an EMBL/GenBank/DDBJ whole genome shotgun (WGS) entry which is preliminary data.</text>
</comment>
<reference evidence="1" key="1">
    <citation type="submission" date="2018-08" db="EMBL/GenBank/DDBJ databases">
        <title>Draft genome sequence of azole-resistant Aspergillus thermomutatus (Neosartorya pseudofischeri) strain HMR AF 39, isolated from a human nasal aspirate.</title>
        <authorList>
            <person name="Parent-Michaud M."/>
            <person name="Dufresne P.J."/>
            <person name="Fournier E."/>
            <person name="Martineau C."/>
            <person name="Moreira S."/>
            <person name="Perkins V."/>
            <person name="De Repentigny L."/>
            <person name="Dufresne S.F."/>
        </authorList>
    </citation>
    <scope>NUCLEOTIDE SEQUENCE [LARGE SCALE GENOMIC DNA]</scope>
    <source>
        <strain evidence="1">HMR AF 39</strain>
    </source>
</reference>
<dbReference type="EMBL" id="NKHU02000247">
    <property type="protein sequence ID" value="RHZ46563.1"/>
    <property type="molecule type" value="Genomic_DNA"/>
</dbReference>
<gene>
    <name evidence="1" type="ORF">CDV56_102646</name>
</gene>
<evidence type="ECO:0000313" key="1">
    <source>
        <dbReference type="EMBL" id="RHZ46563.1"/>
    </source>
</evidence>
<dbReference type="GeneID" id="38124620"/>
<dbReference type="VEuPathDB" id="FungiDB:CDV56_102646"/>
<keyword evidence="2" id="KW-1185">Reference proteome</keyword>
<organism evidence="1 2">
    <name type="scientific">Aspergillus thermomutatus</name>
    <name type="common">Neosartorya pseudofischeri</name>
    <dbReference type="NCBI Taxonomy" id="41047"/>
    <lineage>
        <taxon>Eukaryota</taxon>
        <taxon>Fungi</taxon>
        <taxon>Dikarya</taxon>
        <taxon>Ascomycota</taxon>
        <taxon>Pezizomycotina</taxon>
        <taxon>Eurotiomycetes</taxon>
        <taxon>Eurotiomycetidae</taxon>
        <taxon>Eurotiales</taxon>
        <taxon>Aspergillaceae</taxon>
        <taxon>Aspergillus</taxon>
        <taxon>Aspergillus subgen. Fumigati</taxon>
    </lineage>
</organism>
<dbReference type="Proteomes" id="UP000215305">
    <property type="component" value="Unassembled WGS sequence"/>
</dbReference>
<dbReference type="RefSeq" id="XP_026611197.1">
    <property type="nucleotide sequence ID" value="XM_026756265.1"/>
</dbReference>
<accession>A0A397GC77</accession>